<organism evidence="2 3">
    <name type="scientific">Elasticomyces elasticus</name>
    <dbReference type="NCBI Taxonomy" id="574655"/>
    <lineage>
        <taxon>Eukaryota</taxon>
        <taxon>Fungi</taxon>
        <taxon>Dikarya</taxon>
        <taxon>Ascomycota</taxon>
        <taxon>Pezizomycotina</taxon>
        <taxon>Dothideomycetes</taxon>
        <taxon>Dothideomycetidae</taxon>
        <taxon>Mycosphaerellales</taxon>
        <taxon>Teratosphaeriaceae</taxon>
        <taxon>Elasticomyces</taxon>
    </lineage>
</organism>
<sequence>MAFTTASNIPWTRIKALSFDIFGTLVDWEGGIDDSMRATALGPYLPKDRQQRMLDIERHDTAIQRDNQTMLQRDIIAEGLRRYAAELKIVDNGHLTQDQVEEACKQYGGRIGSYPAFPDTIDAINRLGKHYKLIPLTNVDNKSFDDTLSGPLSGCRKSFSAVYTAEDIGSYKPSQKNFDYLLDHLKSDFGIEKGDLVHVAQSLFHDHGPATKNQLMSVWVDRGGAMGGEVEGAQEKFGFQMRVQTLGELAEIIDAAFGTT</sequence>
<dbReference type="PANTHER" id="PTHR43316">
    <property type="entry name" value="HYDROLASE, HALOACID DELAHOGENASE-RELATED"/>
    <property type="match status" value="1"/>
</dbReference>
<dbReference type="InterPro" id="IPR051540">
    <property type="entry name" value="S-2-haloacid_dehalogenase"/>
</dbReference>
<dbReference type="PANTHER" id="PTHR43316:SF9">
    <property type="entry name" value="ACID DEHALOGENASE, PUTATIVE (AFU_ORTHOLOGUE AFUA_6G14460)-RELATED"/>
    <property type="match status" value="1"/>
</dbReference>
<evidence type="ECO:0008006" key="4">
    <source>
        <dbReference type="Google" id="ProtNLM"/>
    </source>
</evidence>
<evidence type="ECO:0000313" key="2">
    <source>
        <dbReference type="EMBL" id="KAK5691031.1"/>
    </source>
</evidence>
<keyword evidence="1" id="KW-0378">Hydrolase</keyword>
<name>A0AAN7ZZJ8_9PEZI</name>
<comment type="caution">
    <text evidence="2">The sequence shown here is derived from an EMBL/GenBank/DDBJ whole genome shotgun (WGS) entry which is preliminary data.</text>
</comment>
<proteinExistence type="predicted"/>
<gene>
    <name evidence="2" type="ORF">LTR97_011683</name>
</gene>
<evidence type="ECO:0000256" key="1">
    <source>
        <dbReference type="ARBA" id="ARBA00022801"/>
    </source>
</evidence>
<dbReference type="Gene3D" id="1.10.150.750">
    <property type="match status" value="1"/>
</dbReference>
<dbReference type="InterPro" id="IPR036412">
    <property type="entry name" value="HAD-like_sf"/>
</dbReference>
<dbReference type="EMBL" id="JAVRQU010000022">
    <property type="protein sequence ID" value="KAK5691031.1"/>
    <property type="molecule type" value="Genomic_DNA"/>
</dbReference>
<accession>A0AAN7ZZJ8</accession>
<dbReference type="Proteomes" id="UP001310594">
    <property type="component" value="Unassembled WGS sequence"/>
</dbReference>
<dbReference type="AlphaFoldDB" id="A0AAN7ZZJ8"/>
<evidence type="ECO:0000313" key="3">
    <source>
        <dbReference type="Proteomes" id="UP001310594"/>
    </source>
</evidence>
<dbReference type="InterPro" id="IPR023214">
    <property type="entry name" value="HAD_sf"/>
</dbReference>
<protein>
    <recommendedName>
        <fullName evidence="4">Haloacid dehalogenase, type II</fullName>
    </recommendedName>
</protein>
<reference evidence="2" key="1">
    <citation type="submission" date="2023-08" db="EMBL/GenBank/DDBJ databases">
        <title>Black Yeasts Isolated from many extreme environments.</title>
        <authorList>
            <person name="Coleine C."/>
            <person name="Stajich J.E."/>
            <person name="Selbmann L."/>
        </authorList>
    </citation>
    <scope>NUCLEOTIDE SEQUENCE</scope>
    <source>
        <strain evidence="2">CCFEE 5810</strain>
    </source>
</reference>
<dbReference type="Pfam" id="PF00702">
    <property type="entry name" value="Hydrolase"/>
    <property type="match status" value="1"/>
</dbReference>
<dbReference type="GO" id="GO:0016787">
    <property type="term" value="F:hydrolase activity"/>
    <property type="evidence" value="ECO:0007669"/>
    <property type="project" value="UniProtKB-KW"/>
</dbReference>
<dbReference type="SUPFAM" id="SSF56784">
    <property type="entry name" value="HAD-like"/>
    <property type="match status" value="1"/>
</dbReference>
<dbReference type="Gene3D" id="3.40.50.1000">
    <property type="entry name" value="HAD superfamily/HAD-like"/>
    <property type="match status" value="1"/>
</dbReference>